<name>A0ABT6F5R5_9BACT</name>
<organism evidence="1 2">
    <name type="scientific">Paludisphaera mucosa</name>
    <dbReference type="NCBI Taxonomy" id="3030827"/>
    <lineage>
        <taxon>Bacteria</taxon>
        <taxon>Pseudomonadati</taxon>
        <taxon>Planctomycetota</taxon>
        <taxon>Planctomycetia</taxon>
        <taxon>Isosphaerales</taxon>
        <taxon>Isosphaeraceae</taxon>
        <taxon>Paludisphaera</taxon>
    </lineage>
</organism>
<proteinExistence type="predicted"/>
<reference evidence="1 2" key="1">
    <citation type="submission" date="2023-03" db="EMBL/GenBank/DDBJ databases">
        <title>Paludisphaera mucosa sp. nov. a novel planctomycete from northern fen.</title>
        <authorList>
            <person name="Ivanova A."/>
        </authorList>
    </citation>
    <scope>NUCLEOTIDE SEQUENCE [LARGE SCALE GENOMIC DNA]</scope>
    <source>
        <strain evidence="1 2">Pla2</strain>
    </source>
</reference>
<comment type="caution">
    <text evidence="1">The sequence shown here is derived from an EMBL/GenBank/DDBJ whole genome shotgun (WGS) entry which is preliminary data.</text>
</comment>
<gene>
    <name evidence="1" type="ORF">PZE19_03985</name>
</gene>
<dbReference type="EMBL" id="JARRAG010000001">
    <property type="protein sequence ID" value="MDG3002915.1"/>
    <property type="molecule type" value="Genomic_DNA"/>
</dbReference>
<dbReference type="Proteomes" id="UP001216907">
    <property type="component" value="Unassembled WGS sequence"/>
</dbReference>
<evidence type="ECO:0000313" key="1">
    <source>
        <dbReference type="EMBL" id="MDG3002915.1"/>
    </source>
</evidence>
<evidence type="ECO:0008006" key="3">
    <source>
        <dbReference type="Google" id="ProtNLM"/>
    </source>
</evidence>
<protein>
    <recommendedName>
        <fullName evidence="3">PEP-CTERM protein-sorting domain-containing protein</fullName>
    </recommendedName>
</protein>
<keyword evidence="2" id="KW-1185">Reference proteome</keyword>
<dbReference type="RefSeq" id="WP_277859274.1">
    <property type="nucleotide sequence ID" value="NZ_JARRAG010000001.1"/>
</dbReference>
<sequence>MIVTVLPRRLFLGLMFFSWVAWETPAYCGPLDVFVGGVQLGTFTVETFVDTSSQTGSTFGVAIQGGFQESGNLALPAGYEYRWIQTVNTSAPINDWQSAGQTYVDRSRVSFSDPTVADQSPFYASFRQPGQGYTLPFLDNPARTETSFTGTWNLTLAAVQAPTNPSDDFDASQPGSGRDIFAITTFTWGFSIGTRPDGTIGVLPLDPPTQRDPDDLLTTAFANEVNLGGDARTFGGGAWTLLNGFPTVVVNPIPEPTSIVMGLSAVLLSAGGLSFSRRRSRPAA</sequence>
<evidence type="ECO:0000313" key="2">
    <source>
        <dbReference type="Proteomes" id="UP001216907"/>
    </source>
</evidence>
<accession>A0ABT6F5R5</accession>